<evidence type="ECO:0000256" key="13">
    <source>
        <dbReference type="ARBA" id="ARBA00023180"/>
    </source>
</evidence>
<keyword evidence="8 15" id="KW-0391">Immunity</keyword>
<dbReference type="FunFam" id="3.40.50.10140:FF:000001">
    <property type="entry name" value="Toll-like receptor 2"/>
    <property type="match status" value="1"/>
</dbReference>
<dbReference type="GO" id="GO:0002224">
    <property type="term" value="P:toll-like receptor signaling pathway"/>
    <property type="evidence" value="ECO:0007669"/>
    <property type="project" value="UniProtKB-UniRule"/>
</dbReference>
<dbReference type="GO" id="GO:0004888">
    <property type="term" value="F:transmembrane signaling receptor activity"/>
    <property type="evidence" value="ECO:0007669"/>
    <property type="project" value="InterPro"/>
</dbReference>
<dbReference type="PIRSF" id="PIRSF037595">
    <property type="entry name" value="Toll-like_receptor"/>
    <property type="match status" value="1"/>
</dbReference>
<evidence type="ECO:0000256" key="12">
    <source>
        <dbReference type="ARBA" id="ARBA00023170"/>
    </source>
</evidence>
<dbReference type="SMART" id="SM00369">
    <property type="entry name" value="LRR_TYP"/>
    <property type="match status" value="7"/>
</dbReference>
<dbReference type="Gene3D" id="3.80.10.10">
    <property type="entry name" value="Ribonuclease Inhibitor"/>
    <property type="match status" value="1"/>
</dbReference>
<evidence type="ECO:0000256" key="11">
    <source>
        <dbReference type="ARBA" id="ARBA00023157"/>
    </source>
</evidence>
<evidence type="ECO:0000256" key="6">
    <source>
        <dbReference type="ARBA" id="ARBA00022729"/>
    </source>
</evidence>
<dbReference type="GO" id="GO:0042497">
    <property type="term" value="F:triacyl lipopeptide binding"/>
    <property type="evidence" value="ECO:0007669"/>
    <property type="project" value="TreeGrafter"/>
</dbReference>
<dbReference type="PANTHER" id="PTHR24365">
    <property type="entry name" value="TOLL-LIKE RECEPTOR"/>
    <property type="match status" value="1"/>
</dbReference>
<evidence type="ECO:0000256" key="3">
    <source>
        <dbReference type="ARBA" id="ARBA00022588"/>
    </source>
</evidence>
<evidence type="ECO:0000256" key="4">
    <source>
        <dbReference type="ARBA" id="ARBA00022614"/>
    </source>
</evidence>
<feature type="chain" id="PRO_5008247326" description="Toll-like receptor 2" evidence="18">
    <location>
        <begin position="18"/>
        <end position="792"/>
    </location>
</feature>
<dbReference type="SUPFAM" id="SSF52200">
    <property type="entry name" value="Toll/Interleukin receptor TIR domain"/>
    <property type="match status" value="1"/>
</dbReference>
<reference evidence="20" key="1">
    <citation type="submission" date="2015-01" db="EMBL/GenBank/DDBJ databases">
        <authorList>
            <person name="Xiang T."/>
            <person name="Song Y."/>
            <person name="Huang L."/>
            <person name="Wang B."/>
            <person name="Wu P."/>
        </authorList>
    </citation>
    <scope>NUCLEOTIDE SEQUENCE</scope>
</reference>
<evidence type="ECO:0000256" key="5">
    <source>
        <dbReference type="ARBA" id="ARBA00022692"/>
    </source>
</evidence>
<evidence type="ECO:0000313" key="20">
    <source>
        <dbReference type="EMBL" id="AKN63433.1"/>
    </source>
</evidence>
<dbReference type="EMBL" id="KP687748">
    <property type="protein sequence ID" value="AKN63433.1"/>
    <property type="molecule type" value="Genomic_DNA"/>
</dbReference>
<comment type="similarity">
    <text evidence="2 15">Belongs to the Toll-like receptor family.</text>
</comment>
<gene>
    <name evidence="20" type="primary">TLR2b</name>
</gene>
<evidence type="ECO:0000256" key="16">
    <source>
        <dbReference type="PIRSR" id="PIRSR037595-2"/>
    </source>
</evidence>
<evidence type="ECO:0000256" key="9">
    <source>
        <dbReference type="ARBA" id="ARBA00022989"/>
    </source>
</evidence>
<evidence type="ECO:0000256" key="2">
    <source>
        <dbReference type="ARBA" id="ARBA00009634"/>
    </source>
</evidence>
<dbReference type="InterPro" id="IPR032675">
    <property type="entry name" value="LRR_dom_sf"/>
</dbReference>
<dbReference type="PRINTS" id="PR01537">
    <property type="entry name" value="INTRLKN1R1F"/>
</dbReference>
<feature type="domain" description="TIR" evidence="19">
    <location>
        <begin position="627"/>
        <end position="770"/>
    </location>
</feature>
<keyword evidence="12 15" id="KW-0675">Receptor</keyword>
<dbReference type="InterPro" id="IPR003591">
    <property type="entry name" value="Leu-rich_rpt_typical-subtyp"/>
</dbReference>
<dbReference type="InterPro" id="IPR035897">
    <property type="entry name" value="Toll_tir_struct_dom_sf"/>
</dbReference>
<dbReference type="AlphaFoldDB" id="A0A186WPF8"/>
<dbReference type="GO" id="GO:0043235">
    <property type="term" value="C:receptor complex"/>
    <property type="evidence" value="ECO:0007669"/>
    <property type="project" value="TreeGrafter"/>
</dbReference>
<feature type="transmembrane region" description="Helical" evidence="17">
    <location>
        <begin position="577"/>
        <end position="598"/>
    </location>
</feature>
<keyword evidence="9 17" id="KW-1133">Transmembrane helix</keyword>
<keyword evidence="5 17" id="KW-0812">Transmembrane</keyword>
<organism evidence="20">
    <name type="scientific">Miichthys miiuy</name>
    <name type="common">Mi-iuy croaker</name>
    <name type="synonym">Sciaena miiuy</name>
    <dbReference type="NCBI Taxonomy" id="240162"/>
    <lineage>
        <taxon>Eukaryota</taxon>
        <taxon>Metazoa</taxon>
        <taxon>Chordata</taxon>
        <taxon>Craniata</taxon>
        <taxon>Vertebrata</taxon>
        <taxon>Euteleostomi</taxon>
        <taxon>Actinopterygii</taxon>
        <taxon>Neopterygii</taxon>
        <taxon>Teleostei</taxon>
        <taxon>Neoteleostei</taxon>
        <taxon>Acanthomorphata</taxon>
        <taxon>Eupercaria</taxon>
        <taxon>Sciaenidae</taxon>
        <taxon>Miichthys</taxon>
    </lineage>
</organism>
<dbReference type="PROSITE" id="PS50104">
    <property type="entry name" value="TIR"/>
    <property type="match status" value="1"/>
</dbReference>
<dbReference type="PANTHER" id="PTHR24365:SF17">
    <property type="entry name" value="TOLL-LIKE RECEPTOR 2"/>
    <property type="match status" value="1"/>
</dbReference>
<keyword evidence="6 18" id="KW-0732">Signal</keyword>
<evidence type="ECO:0000256" key="1">
    <source>
        <dbReference type="ARBA" id="ARBA00004479"/>
    </source>
</evidence>
<feature type="disulfide bond" evidence="16">
    <location>
        <begin position="421"/>
        <end position="443"/>
    </location>
</feature>
<dbReference type="InterPro" id="IPR017241">
    <property type="entry name" value="Toll-like_receptor"/>
</dbReference>
<dbReference type="GO" id="GO:0045087">
    <property type="term" value="P:innate immune response"/>
    <property type="evidence" value="ECO:0007669"/>
    <property type="project" value="UniProtKB-UniRule"/>
</dbReference>
<keyword evidence="7" id="KW-0677">Repeat</keyword>
<evidence type="ECO:0000256" key="8">
    <source>
        <dbReference type="ARBA" id="ARBA00022859"/>
    </source>
</evidence>
<keyword evidence="4" id="KW-0433">Leucine-rich repeat</keyword>
<keyword evidence="10 17" id="KW-0472">Membrane</keyword>
<dbReference type="SMART" id="SM00364">
    <property type="entry name" value="LRR_BAC"/>
    <property type="match status" value="5"/>
</dbReference>
<evidence type="ECO:0000256" key="7">
    <source>
        <dbReference type="ARBA" id="ARBA00022737"/>
    </source>
</evidence>
<dbReference type="PROSITE" id="PS51450">
    <property type="entry name" value="LRR"/>
    <property type="match status" value="2"/>
</dbReference>
<dbReference type="Pfam" id="PF01582">
    <property type="entry name" value="TIR"/>
    <property type="match status" value="1"/>
</dbReference>
<evidence type="ECO:0000256" key="15">
    <source>
        <dbReference type="PIRNR" id="PIRNR037595"/>
    </source>
</evidence>
<dbReference type="PRINTS" id="PR00019">
    <property type="entry name" value="LEURICHRPT"/>
</dbReference>
<dbReference type="InterPro" id="IPR000157">
    <property type="entry name" value="TIR_dom"/>
</dbReference>
<dbReference type="GO" id="GO:0006954">
    <property type="term" value="P:inflammatory response"/>
    <property type="evidence" value="ECO:0007669"/>
    <property type="project" value="UniProtKB-UniRule"/>
</dbReference>
<feature type="disulfide bond" evidence="16">
    <location>
        <begin position="20"/>
        <end position="25"/>
    </location>
</feature>
<evidence type="ECO:0000256" key="18">
    <source>
        <dbReference type="SAM" id="SignalP"/>
    </source>
</evidence>
<name>A0A186WPF8_MIIMI</name>
<dbReference type="Gene3D" id="3.40.50.10140">
    <property type="entry name" value="Toll/interleukin-1 receptor homology (TIR) domain"/>
    <property type="match status" value="1"/>
</dbReference>
<dbReference type="InterPro" id="IPR001611">
    <property type="entry name" value="Leu-rich_rpt"/>
</dbReference>
<comment type="function">
    <text evidence="15">Cooperates with LY96 to mediate the innate immune response to bacterial lipoproteins and other microbial cell wall components. Cooperates with TLR1 or TLR6 to mediate the innate immune response to bacterial lipoproteins or lipopeptides. Acts via MYD88 and TRAF6, leading to NF-kappa-B activation, cytokine secretion and the inflammatory response.</text>
</comment>
<evidence type="ECO:0000256" key="14">
    <source>
        <dbReference type="ARBA" id="ARBA00023198"/>
    </source>
</evidence>
<evidence type="ECO:0000256" key="17">
    <source>
        <dbReference type="SAM" id="Phobius"/>
    </source>
</evidence>
<keyword evidence="11 16" id="KW-1015">Disulfide bond</keyword>
<dbReference type="SMART" id="SM00255">
    <property type="entry name" value="TIR"/>
    <property type="match status" value="1"/>
</dbReference>
<dbReference type="GO" id="GO:0005886">
    <property type="term" value="C:plasma membrane"/>
    <property type="evidence" value="ECO:0007669"/>
    <property type="project" value="TreeGrafter"/>
</dbReference>
<protein>
    <recommendedName>
        <fullName evidence="15">Toll-like receptor 2</fullName>
    </recommendedName>
</protein>
<accession>A0A186WPF8</accession>
<feature type="disulfide bond" evidence="16">
    <location>
        <begin position="342"/>
        <end position="371"/>
    </location>
</feature>
<dbReference type="Pfam" id="PF13855">
    <property type="entry name" value="LRR_8"/>
    <property type="match status" value="2"/>
</dbReference>
<dbReference type="SUPFAM" id="SSF52058">
    <property type="entry name" value="L domain-like"/>
    <property type="match status" value="2"/>
</dbReference>
<keyword evidence="13" id="KW-0325">Glycoprotein</keyword>
<comment type="subcellular location">
    <subcellularLocation>
        <location evidence="1">Membrane</location>
        <topology evidence="1">Single-pass type I membrane protein</topology>
    </subcellularLocation>
</comment>
<sequence length="792" mass="90524">MFLMFVLLQTRQSFSQCQSCEQTSCDCSQQNLRQVPAAPSKPITELDLSFNRLKKINKNDFVAYSSLRSLIINNNIIKMIQEQAFVPLTNLVKLDLSSNRLETLSAEWFKNLLSLQHLNLWGNKYKMLGQGNLFQPLKRLKTLHLGGPYLESVRKGDFSGLSALDEVIFDGKNLRVYAEGSLKEIGPIKHVALSLNSPFWRNHELVEAILSDVVHPNSTLTFTDTFFTTESQTSPFKVVNDGGTRHLIFKNVSLTIGACMAVLSSLSDSNITMLGLEETKFFLSHFSGSIDSPNMKHLQEIVWKNIDIPQFYRFPALFFLQPLLKEVRRVSVINCKLFAYPCESSAGLSKVQYMDISANILSDMSFSNMMCYGDGSLGSLRTINISRNHLKSINSKLFTKLDKLENIDMSMNVFQSMPETCYWPPRLKFLNLSSAHLRKVTTCLPMSLQVLDLSDNALTVFNVELPSLTELYISGNRLSTLPEGRLYPHLTFLSIENNNLQTLSSKNLNNYNDLSLEAGTDTYVCSCDFVALMTRDLMYHRVTIGDKSKSYICDSPDSVRGKSVEDARLSVFECHTALAFSLLCLGILAVFLLVAGLCHKFSFLWYIKMTWAWVRAKRKPKLKKGELEYDAFVSYSEMDSGWVEAHLVPELEQGNPPLQLCLHKRDFIPGGWILDNIIDAIEKSHKTLFVLSEHFVRSEWCKYELDYTHFRLFDQNDDTVVLILLESIDTETIPKKFCKLRRFMNSRTYLKWPNDDNQIPRFWKNLRTAIKRPGTDDGNYVNGFEDLQLQDF</sequence>
<dbReference type="Pfam" id="PF00560">
    <property type="entry name" value="LRR_1"/>
    <property type="match status" value="1"/>
</dbReference>
<evidence type="ECO:0000256" key="10">
    <source>
        <dbReference type="ARBA" id="ARBA00023136"/>
    </source>
</evidence>
<evidence type="ECO:0000259" key="19">
    <source>
        <dbReference type="PROSITE" id="PS50104"/>
    </source>
</evidence>
<proteinExistence type="inferred from homology"/>
<feature type="signal peptide" evidence="18">
    <location>
        <begin position="1"/>
        <end position="17"/>
    </location>
</feature>
<keyword evidence="14 15" id="KW-0395">Inflammatory response</keyword>
<keyword evidence="3 15" id="KW-0399">Innate immunity</keyword>